<accession>A0A2N9AWJ3</accession>
<name>A0A2N9AWJ3_METEX</name>
<feature type="region of interest" description="Disordered" evidence="1">
    <location>
        <begin position="1"/>
        <end position="36"/>
    </location>
</feature>
<proteinExistence type="predicted"/>
<feature type="compositionally biased region" description="Basic and acidic residues" evidence="1">
    <location>
        <begin position="48"/>
        <end position="61"/>
    </location>
</feature>
<sequence length="116" mass="12012">MAAPSSTSCVAASSSQRDPPNPTKSHSAGGGSIGAGRVVVGHRILADTRQRRSAECREHPGKTQSGVGRRDAQPQIHLGLNTYAEVWVCGGQNFGFATRVAPGVRMRILGSGSNCG</sequence>
<feature type="compositionally biased region" description="Low complexity" evidence="1">
    <location>
        <begin position="1"/>
        <end position="15"/>
    </location>
</feature>
<evidence type="ECO:0000313" key="3">
    <source>
        <dbReference type="Proteomes" id="UP000233769"/>
    </source>
</evidence>
<dbReference type="AlphaFoldDB" id="A0A2N9AWJ3"/>
<dbReference type="Proteomes" id="UP000233769">
    <property type="component" value="Chromosome tk0001"/>
</dbReference>
<reference evidence="3" key="1">
    <citation type="submission" date="2017-10" db="EMBL/GenBank/DDBJ databases">
        <authorList>
            <person name="Regsiter A."/>
            <person name="William W."/>
        </authorList>
    </citation>
    <scope>NUCLEOTIDE SEQUENCE [LARGE SCALE GENOMIC DNA]</scope>
</reference>
<evidence type="ECO:0000256" key="1">
    <source>
        <dbReference type="SAM" id="MobiDB-lite"/>
    </source>
</evidence>
<gene>
    <name evidence="2" type="ORF">TK0001_5063</name>
</gene>
<dbReference type="EMBL" id="LT962688">
    <property type="protein sequence ID" value="SOR31648.1"/>
    <property type="molecule type" value="Genomic_DNA"/>
</dbReference>
<feature type="region of interest" description="Disordered" evidence="1">
    <location>
        <begin position="48"/>
        <end position="72"/>
    </location>
</feature>
<protein>
    <submittedName>
        <fullName evidence="2">Uncharacterized protein</fullName>
    </submittedName>
</protein>
<evidence type="ECO:0000313" key="2">
    <source>
        <dbReference type="EMBL" id="SOR31648.1"/>
    </source>
</evidence>
<organism evidence="2 3">
    <name type="scientific">Methylorubrum extorquens</name>
    <name type="common">Methylobacterium dichloromethanicum</name>
    <name type="synonym">Methylobacterium extorquens</name>
    <dbReference type="NCBI Taxonomy" id="408"/>
    <lineage>
        <taxon>Bacteria</taxon>
        <taxon>Pseudomonadati</taxon>
        <taxon>Pseudomonadota</taxon>
        <taxon>Alphaproteobacteria</taxon>
        <taxon>Hyphomicrobiales</taxon>
        <taxon>Methylobacteriaceae</taxon>
        <taxon>Methylorubrum</taxon>
    </lineage>
</organism>